<evidence type="ECO:0008006" key="4">
    <source>
        <dbReference type="Google" id="ProtNLM"/>
    </source>
</evidence>
<dbReference type="EMBL" id="JAIWOZ010000006">
    <property type="protein sequence ID" value="KAH6604296.1"/>
    <property type="molecule type" value="Genomic_DNA"/>
</dbReference>
<gene>
    <name evidence="2" type="ORF">Trco_007742</name>
</gene>
<evidence type="ECO:0000313" key="2">
    <source>
        <dbReference type="EMBL" id="KAH6604296.1"/>
    </source>
</evidence>
<evidence type="ECO:0000313" key="3">
    <source>
        <dbReference type="Proteomes" id="UP000827724"/>
    </source>
</evidence>
<name>A0A9P8TRP1_9HYPO</name>
<dbReference type="AlphaFoldDB" id="A0A9P8TRP1"/>
<reference evidence="2" key="1">
    <citation type="submission" date="2021-08" db="EMBL/GenBank/DDBJ databases">
        <title>Chromosome-Level Trichoderma cornu-damae using Hi-C Data.</title>
        <authorList>
            <person name="Kim C.S."/>
        </authorList>
    </citation>
    <scope>NUCLEOTIDE SEQUENCE</scope>
    <source>
        <strain evidence="2">KA19-0412C</strain>
    </source>
</reference>
<protein>
    <recommendedName>
        <fullName evidence="4">Protein kinase domain-containing protein</fullName>
    </recommendedName>
</protein>
<feature type="region of interest" description="Disordered" evidence="1">
    <location>
        <begin position="166"/>
        <end position="194"/>
    </location>
</feature>
<dbReference type="Gene3D" id="1.10.510.10">
    <property type="entry name" value="Transferase(Phosphotransferase) domain 1"/>
    <property type="match status" value="1"/>
</dbReference>
<organism evidence="2 3">
    <name type="scientific">Trichoderma cornu-damae</name>
    <dbReference type="NCBI Taxonomy" id="654480"/>
    <lineage>
        <taxon>Eukaryota</taxon>
        <taxon>Fungi</taxon>
        <taxon>Dikarya</taxon>
        <taxon>Ascomycota</taxon>
        <taxon>Pezizomycotina</taxon>
        <taxon>Sordariomycetes</taxon>
        <taxon>Hypocreomycetidae</taxon>
        <taxon>Hypocreales</taxon>
        <taxon>Hypocreaceae</taxon>
        <taxon>Trichoderma</taxon>
    </lineage>
</organism>
<sequence>MGMALFSYHLYFSRLGLAVLGLAFLTYVRCSLRGLHTLYSSGIAYGGINPYTIILLLDVQDGLVKGPADMRAVICPIVKLVTQETDSNWRFLALRSGRGSGNREAADIWAKESERKEVSIGQLRADGILYSDFWALLKNMMAHDPSSRPTTQDVLDDVFWTRVDENGSPRPRAAKRVKATHAAADGAIMAKPPK</sequence>
<keyword evidence="3" id="KW-1185">Reference proteome</keyword>
<accession>A0A9P8TRP1</accession>
<proteinExistence type="predicted"/>
<comment type="caution">
    <text evidence="2">The sequence shown here is derived from an EMBL/GenBank/DDBJ whole genome shotgun (WGS) entry which is preliminary data.</text>
</comment>
<dbReference type="InterPro" id="IPR011009">
    <property type="entry name" value="Kinase-like_dom_sf"/>
</dbReference>
<evidence type="ECO:0000256" key="1">
    <source>
        <dbReference type="SAM" id="MobiDB-lite"/>
    </source>
</evidence>
<dbReference type="SUPFAM" id="SSF56112">
    <property type="entry name" value="Protein kinase-like (PK-like)"/>
    <property type="match status" value="1"/>
</dbReference>
<dbReference type="Proteomes" id="UP000827724">
    <property type="component" value="Unassembled WGS sequence"/>
</dbReference>